<feature type="compositionally biased region" description="Basic and acidic residues" evidence="1">
    <location>
        <begin position="762"/>
        <end position="772"/>
    </location>
</feature>
<feature type="compositionally biased region" description="Basic residues" evidence="1">
    <location>
        <begin position="1396"/>
        <end position="1406"/>
    </location>
</feature>
<feature type="compositionally biased region" description="Low complexity" evidence="1">
    <location>
        <begin position="669"/>
        <end position="679"/>
    </location>
</feature>
<feature type="compositionally biased region" description="Basic and acidic residues" evidence="1">
    <location>
        <begin position="372"/>
        <end position="383"/>
    </location>
</feature>
<feature type="signal peptide" evidence="2">
    <location>
        <begin position="1"/>
        <end position="17"/>
    </location>
</feature>
<keyword evidence="4" id="KW-1185">Reference proteome</keyword>
<feature type="compositionally biased region" description="Polar residues" evidence="1">
    <location>
        <begin position="1378"/>
        <end position="1395"/>
    </location>
</feature>
<proteinExistence type="predicted"/>
<feature type="region of interest" description="Disordered" evidence="1">
    <location>
        <begin position="829"/>
        <end position="853"/>
    </location>
</feature>
<feature type="compositionally biased region" description="Basic and acidic residues" evidence="1">
    <location>
        <begin position="682"/>
        <end position="695"/>
    </location>
</feature>
<organism evidence="3 4">
    <name type="scientific">Leishmania tarentolae</name>
    <name type="common">Sauroleishmania tarentolae</name>
    <dbReference type="NCBI Taxonomy" id="5689"/>
    <lineage>
        <taxon>Eukaryota</taxon>
        <taxon>Discoba</taxon>
        <taxon>Euglenozoa</taxon>
        <taxon>Kinetoplastea</taxon>
        <taxon>Metakinetoplastina</taxon>
        <taxon>Trypanosomatida</taxon>
        <taxon>Trypanosomatidae</taxon>
        <taxon>Leishmaniinae</taxon>
        <taxon>Leishmania</taxon>
        <taxon>lizard Leishmania</taxon>
    </lineage>
</organism>
<feature type="region of interest" description="Disordered" evidence="1">
    <location>
        <begin position="184"/>
        <end position="203"/>
    </location>
</feature>
<name>A0A640KBP1_LEITA</name>
<feature type="region of interest" description="Disordered" evidence="1">
    <location>
        <begin position="1057"/>
        <end position="1141"/>
    </location>
</feature>
<feature type="compositionally biased region" description="Polar residues" evidence="1">
    <location>
        <begin position="384"/>
        <end position="393"/>
    </location>
</feature>
<feature type="compositionally biased region" description="Polar residues" evidence="1">
    <location>
        <begin position="48"/>
        <end position="61"/>
    </location>
</feature>
<reference evidence="3" key="1">
    <citation type="submission" date="2019-11" db="EMBL/GenBank/DDBJ databases">
        <title>Leishmania tarentolae CDS.</title>
        <authorList>
            <person name="Goto Y."/>
            <person name="Yamagishi J."/>
        </authorList>
    </citation>
    <scope>NUCLEOTIDE SEQUENCE [LARGE SCALE GENOMIC DNA]</scope>
    <source>
        <strain evidence="3">Parrot Tar II</strain>
    </source>
</reference>
<feature type="region of interest" description="Disordered" evidence="1">
    <location>
        <begin position="494"/>
        <end position="519"/>
    </location>
</feature>
<dbReference type="Proteomes" id="UP000419144">
    <property type="component" value="Unassembled WGS sequence"/>
</dbReference>
<protein>
    <submittedName>
        <fullName evidence="3">Uncharacterized protein</fullName>
    </submittedName>
</protein>
<feature type="region of interest" description="Disordered" evidence="1">
    <location>
        <begin position="29"/>
        <end position="130"/>
    </location>
</feature>
<feature type="region of interest" description="Disordered" evidence="1">
    <location>
        <begin position="664"/>
        <end position="695"/>
    </location>
</feature>
<accession>A0A640KBP1</accession>
<feature type="region of interest" description="Disordered" evidence="1">
    <location>
        <begin position="1372"/>
        <end position="1406"/>
    </location>
</feature>
<dbReference type="VEuPathDB" id="TriTrypDB:LtaPh_1312900"/>
<feature type="chain" id="PRO_5024990486" evidence="2">
    <location>
        <begin position="18"/>
        <end position="1406"/>
    </location>
</feature>
<evidence type="ECO:0000313" key="3">
    <source>
        <dbReference type="EMBL" id="GET86993.1"/>
    </source>
</evidence>
<feature type="compositionally biased region" description="Polar residues" evidence="1">
    <location>
        <begin position="1109"/>
        <end position="1120"/>
    </location>
</feature>
<feature type="compositionally biased region" description="Low complexity" evidence="1">
    <location>
        <begin position="986"/>
        <end position="999"/>
    </location>
</feature>
<evidence type="ECO:0000256" key="1">
    <source>
        <dbReference type="SAM" id="MobiDB-lite"/>
    </source>
</evidence>
<dbReference type="OrthoDB" id="267145at2759"/>
<feature type="compositionally biased region" description="Polar residues" evidence="1">
    <location>
        <begin position="1074"/>
        <end position="1085"/>
    </location>
</feature>
<sequence>MCVCLCVAACFFSGSHGRPGFPCRVPRASTAPPPPPRPSTHPAAAMPRQSSTTFSCRNASELSPVYRSDYEMTDSGSRPLMRRDLPPSPPATSVRSAVRNGRPNPLSARMNHGNGEELDNDEGERSGGIEPARRVSRSCAVGVTSAAATTCAAPIVFDVPCSSSLAPSSALPLSHSSISETSSVRNAHSVSPGDSSSSQVAGAHKSLAVFPPRVFHTPSMSSPSTTTATSAPEALVTPPAPARLTTTVSGIGHSVTPLSSPIVVEAPSPMSPEGVSLPNQLTYFSIGGSRRRNSISVPTSPFQVDGDKAENSFMEDIAGSAGERWLVDPHLRAAPDHNRHIGAQPQLLSAGGGVTAAVADSIARETTQPLRNADRAHGDDGTASHENLATRTRSSSSPPSSPENTAHSSAADQSSAAQVGASAASAAPTPTLIPATHNVQIPPPIAVAPIGNNDARNLSLSTDHVRDSLSVAPPSSPFVSPVALGVTGGGAGVTTSPASRSGAVFSRRDSQSPISSLRFGTHDPYNTSAIVATPLMSSGMPHITSITSHHSPSATTTPIGPGITHMRVWSNSVFSNGSAGGGGGGNTVDSGATFSYCTVANLDIMSVKSSVADVSRGMHDRITVCATTDGACKPLPSSTGGEHVLCEPKGLYGSHAAPQTVRYAHEEAPSQTSTPSSSAGENRAEACKEVSEQKYEPEHDYTLKQHDVQRSQEQHAESYALSYEKQQKHQRQPHSQLAQEVPGHHQPCEPLPNRHQLAHQSECSHPRVEQPHQRSPYSRTFEPHGVYAHQASAEISQVPYSYSSQPRQHHMYTPQLQEQYDHQWQKPPHRSYHIERPYGGRGSNAGVVPHSWSGPRKRVAQDVLPGFFSVDTIQLGDQTHLVSDRNGMPHEQREQQQQQLCDEAPCDAVLPCSGSGVDHILPHCQWGPQSCGSTAASKLDNRGGFPAPTTILTPLAVKQPQQQLGHSSSVYYDATPVHSAPGDYYSGSRAGAESAAEAPSTPPHGSDDDEAMRIHSSVTYGLPHRHAGKHGRSSSVITVGGMIVAQPPHMVAPVVSRTPSQRAGYAVNHRRDSSSGGHSNVNSCTGDGHSGPSNKPLLLNSHVGGGVNSMESNKSGNFRSANCGEAAESTHVPPVDNTVEVYGNPGAMAPTSLDTEPNALVGVHCSDGDIRGTPPSRITAMHSSCLHYPSTGDDAMISTGMYVSHPEHCTMNTTAATSFSQEVANEYRNTGSVQEPPITWQRHQRHPNVRCVTADELQLMNSEEDYPLNIASPCQRRSFPPQAKQPSKYGVMCYLQHQLRIPSEAISSRNNNGYAQTNAAHGTGAMSGTAAQGASLSDMPLLNQGTCKTGAALSPHPYNGRLREPSAEAWERAAVGEDSSTSMILCTKTSDTRTSAKQKRRHLQKK</sequence>
<feature type="region of interest" description="Disordered" evidence="1">
    <location>
        <begin position="214"/>
        <end position="235"/>
    </location>
</feature>
<gene>
    <name evidence="3" type="ORF">LtaPh_1312900</name>
</gene>
<comment type="caution">
    <text evidence="3">The sequence shown here is derived from an EMBL/GenBank/DDBJ whole genome shotgun (WGS) entry which is preliminary data.</text>
</comment>
<feature type="region of interest" description="Disordered" evidence="1">
    <location>
        <begin position="723"/>
        <end position="776"/>
    </location>
</feature>
<feature type="region of interest" description="Disordered" evidence="1">
    <location>
        <begin position="982"/>
        <end position="1010"/>
    </location>
</feature>
<feature type="compositionally biased region" description="Low complexity" evidence="1">
    <location>
        <begin position="406"/>
        <end position="423"/>
    </location>
</feature>
<evidence type="ECO:0000256" key="2">
    <source>
        <dbReference type="SAM" id="SignalP"/>
    </source>
</evidence>
<keyword evidence="2" id="KW-0732">Signal</keyword>
<dbReference type="EMBL" id="BLBS01000017">
    <property type="protein sequence ID" value="GET86993.1"/>
    <property type="molecule type" value="Genomic_DNA"/>
</dbReference>
<feature type="compositionally biased region" description="Low complexity" evidence="1">
    <location>
        <begin position="217"/>
        <end position="234"/>
    </location>
</feature>
<feature type="compositionally biased region" description="Low complexity" evidence="1">
    <location>
        <begin position="189"/>
        <end position="198"/>
    </location>
</feature>
<feature type="region of interest" description="Disordered" evidence="1">
    <location>
        <begin position="365"/>
        <end position="423"/>
    </location>
</feature>
<evidence type="ECO:0000313" key="4">
    <source>
        <dbReference type="Proteomes" id="UP000419144"/>
    </source>
</evidence>